<dbReference type="AlphaFoldDB" id="F2NJK6"/>
<dbReference type="KEGG" id="dao:Desac_1671"/>
<reference evidence="2" key="2">
    <citation type="submission" date="2011-03" db="EMBL/GenBank/DDBJ databases">
        <title>The complete genome of Desulfobacca acetoxidans DSM 11109.</title>
        <authorList>
            <consortium name="US DOE Joint Genome Institute (JGI-PGF)"/>
            <person name="Lucas S."/>
            <person name="Copeland A."/>
            <person name="Lapidus A."/>
            <person name="Bruce D."/>
            <person name="Goodwin L."/>
            <person name="Pitluck S."/>
            <person name="Peters L."/>
            <person name="Kyrpides N."/>
            <person name="Mavromatis K."/>
            <person name="Ivanova N."/>
            <person name="Ovchinnikova G."/>
            <person name="Teshima H."/>
            <person name="Detter J.C."/>
            <person name="Han C."/>
            <person name="Land M."/>
            <person name="Hauser L."/>
            <person name="Markowitz V."/>
            <person name="Cheng J.-F."/>
            <person name="Hugenholtz P."/>
            <person name="Woyke T."/>
            <person name="Wu D."/>
            <person name="Spring S."/>
            <person name="Schueler E."/>
            <person name="Brambilla E."/>
            <person name="Klenk H.-P."/>
            <person name="Eisen J.A."/>
        </authorList>
    </citation>
    <scope>NUCLEOTIDE SEQUENCE [LARGE SCALE GENOMIC DNA]</scope>
    <source>
        <strain evidence="2">ATCC 700848 / DSM 11109 / ASRB2</strain>
    </source>
</reference>
<evidence type="ECO:0000313" key="2">
    <source>
        <dbReference type="Proteomes" id="UP000000483"/>
    </source>
</evidence>
<proteinExistence type="predicted"/>
<evidence type="ECO:0000313" key="1">
    <source>
        <dbReference type="EMBL" id="AEB09518.1"/>
    </source>
</evidence>
<gene>
    <name evidence="1" type="ordered locus">Desac_1671</name>
</gene>
<dbReference type="RefSeq" id="WP_013706628.1">
    <property type="nucleotide sequence ID" value="NC_015388.1"/>
</dbReference>
<dbReference type="Proteomes" id="UP000000483">
    <property type="component" value="Chromosome"/>
</dbReference>
<organism evidence="1 2">
    <name type="scientific">Desulfobacca acetoxidans (strain ATCC 700848 / DSM 11109 / ASRB2)</name>
    <dbReference type="NCBI Taxonomy" id="880072"/>
    <lineage>
        <taxon>Bacteria</taxon>
        <taxon>Pseudomonadati</taxon>
        <taxon>Thermodesulfobacteriota</taxon>
        <taxon>Desulfobaccia</taxon>
        <taxon>Desulfobaccales</taxon>
        <taxon>Desulfobaccaceae</taxon>
        <taxon>Desulfobacca</taxon>
    </lineage>
</organism>
<dbReference type="STRING" id="880072.Desac_1671"/>
<name>F2NJK6_DESAR</name>
<reference evidence="1 2" key="1">
    <citation type="journal article" date="2011" name="Stand. Genomic Sci.">
        <title>Complete genome sequence of the acetate-degrading sulfate reducer Desulfobacca acetoxidans type strain (ASRB2).</title>
        <authorList>
            <person name="Goker M."/>
            <person name="Teshima H."/>
            <person name="Lapidus A."/>
            <person name="Nolan M."/>
            <person name="Lucas S."/>
            <person name="Hammon N."/>
            <person name="Deshpande S."/>
            <person name="Cheng J.F."/>
            <person name="Tapia R."/>
            <person name="Han C."/>
            <person name="Goodwin L."/>
            <person name="Pitluck S."/>
            <person name="Huntemann M."/>
            <person name="Liolios K."/>
            <person name="Ivanova N."/>
            <person name="Pagani I."/>
            <person name="Mavromatis K."/>
            <person name="Ovchinikova G."/>
            <person name="Pati A."/>
            <person name="Chen A."/>
            <person name="Palaniappan K."/>
            <person name="Land M."/>
            <person name="Hauser L."/>
            <person name="Brambilla E.M."/>
            <person name="Rohde M."/>
            <person name="Spring S."/>
            <person name="Detter J.C."/>
            <person name="Woyke T."/>
            <person name="Bristow J."/>
            <person name="Eisen J.A."/>
            <person name="Markowitz V."/>
            <person name="Hugenholtz P."/>
            <person name="Kyrpides N.C."/>
            <person name="Klenk H.P."/>
        </authorList>
    </citation>
    <scope>NUCLEOTIDE SEQUENCE [LARGE SCALE GENOMIC DNA]</scope>
    <source>
        <strain evidence="2">ATCC 700848 / DSM 11109 / ASRB2</strain>
    </source>
</reference>
<keyword evidence="2" id="KW-1185">Reference proteome</keyword>
<protein>
    <submittedName>
        <fullName evidence="1">Preprotein translocase, SecY subunit</fullName>
    </submittedName>
</protein>
<dbReference type="OrthoDB" id="9843269at2"/>
<dbReference type="EMBL" id="CP002629">
    <property type="protein sequence ID" value="AEB09518.1"/>
    <property type="molecule type" value="Genomic_DNA"/>
</dbReference>
<dbReference type="HOGENOM" id="CLU_2329147_0_0_7"/>
<sequence>MQLTMDLKTSAEVLGVNPDKLKNYLQKEQPGGIIRLEEDWHISIFTLAKILDTTPEALLEFMEDSLLGNMLAAVENDTVFEGEEGRKTYQSYLAEKSQ</sequence>
<accession>F2NJK6</accession>